<evidence type="ECO:0000256" key="5">
    <source>
        <dbReference type="SAM" id="Phobius"/>
    </source>
</evidence>
<feature type="transmembrane region" description="Helical" evidence="5">
    <location>
        <begin position="366"/>
        <end position="388"/>
    </location>
</feature>
<reference evidence="6" key="2">
    <citation type="submission" date="2023-01" db="EMBL/GenBank/DDBJ databases">
        <authorList>
            <person name="Sun Q."/>
            <person name="Evtushenko L."/>
        </authorList>
    </citation>
    <scope>NUCLEOTIDE SEQUENCE</scope>
    <source>
        <strain evidence="6">VKM B-2748</strain>
    </source>
</reference>
<dbReference type="PANTHER" id="PTHR43652">
    <property type="entry name" value="BASIC AMINO ACID ANTIPORTER YFCC-RELATED"/>
    <property type="match status" value="1"/>
</dbReference>
<evidence type="ECO:0000256" key="4">
    <source>
        <dbReference type="ARBA" id="ARBA00023136"/>
    </source>
</evidence>
<comment type="subcellular location">
    <subcellularLocation>
        <location evidence="1">Membrane</location>
        <topology evidence="1">Multi-pass membrane protein</topology>
    </subcellularLocation>
</comment>
<feature type="transmembrane region" description="Helical" evidence="5">
    <location>
        <begin position="233"/>
        <end position="254"/>
    </location>
</feature>
<feature type="transmembrane region" description="Helical" evidence="5">
    <location>
        <begin position="78"/>
        <end position="95"/>
    </location>
</feature>
<feature type="transmembrane region" description="Helical" evidence="5">
    <location>
        <begin position="144"/>
        <end position="167"/>
    </location>
</feature>
<evidence type="ECO:0000313" key="6">
    <source>
        <dbReference type="EMBL" id="GLK79748.1"/>
    </source>
</evidence>
<feature type="transmembrane region" description="Helical" evidence="5">
    <location>
        <begin position="107"/>
        <end position="124"/>
    </location>
</feature>
<feature type="transmembrane region" description="Helical" evidence="5">
    <location>
        <begin position="188"/>
        <end position="213"/>
    </location>
</feature>
<protein>
    <submittedName>
        <fullName evidence="6">Transporter</fullName>
    </submittedName>
</protein>
<evidence type="ECO:0000256" key="2">
    <source>
        <dbReference type="ARBA" id="ARBA00022692"/>
    </source>
</evidence>
<keyword evidence="3 5" id="KW-1133">Transmembrane helix</keyword>
<dbReference type="InterPro" id="IPR051679">
    <property type="entry name" value="DASS-Related_Transporters"/>
</dbReference>
<accession>A0A9W6JQF4</accession>
<dbReference type="Proteomes" id="UP001143309">
    <property type="component" value="Unassembled WGS sequence"/>
</dbReference>
<sequence>MAAIAFERDTAKGAGRRLRSVGGRALAALRARPALAVSLVSVALVEAGFAGLEPEARRALQIFLLALVGWTLTRLDDAFVALAAALGMAIFVLDEPDEMFEALGHEIVWLMVAAFVLAAAARAAGLTDRLAAFALARARTPRQAFHALSAIMLASAFVAPSTSGRAAMMVPIFERVASGRDAAGRKALALLFPTVILLSAFASLTGAGAHALAAEILDEIGDGEIGFLGWALYGLPFAAASTALAAETILRLFAPKDPAAAFAAPALDVAPLDRRAWSVLAILAGVLIGWLSEPLHGVDETVVALIGACAAATPTVGAVDFRSAVKGVEWPLIVFMASTVVLAEGLDDSGLVKTAAGAAFAPLREIGLPPLAWLVALGAVGLLSHLVIHSRTARVAVLLPPALIAAEGAGVSTLAAMLTLVAATGFCQLLMVSAKPVALFGQLPGGSYGAADLLRLGAALLPLQLALIALFAGVVWPLLGLDLAR</sequence>
<feature type="transmembrane region" description="Helical" evidence="5">
    <location>
        <begin position="453"/>
        <end position="479"/>
    </location>
</feature>
<dbReference type="InterPro" id="IPR001898">
    <property type="entry name" value="SLC13A/DASS"/>
</dbReference>
<dbReference type="RefSeq" id="WP_271200245.1">
    <property type="nucleotide sequence ID" value="NZ_BSFL01000002.1"/>
</dbReference>
<reference evidence="6" key="1">
    <citation type="journal article" date="2014" name="Int. J. Syst. Evol. Microbiol.">
        <title>Complete genome sequence of Corynebacterium casei LMG S-19264T (=DSM 44701T), isolated from a smear-ripened cheese.</title>
        <authorList>
            <consortium name="US DOE Joint Genome Institute (JGI-PGF)"/>
            <person name="Walter F."/>
            <person name="Albersmeier A."/>
            <person name="Kalinowski J."/>
            <person name="Ruckert C."/>
        </authorList>
    </citation>
    <scope>NUCLEOTIDE SEQUENCE</scope>
    <source>
        <strain evidence="6">VKM B-2748</strain>
    </source>
</reference>
<dbReference type="AlphaFoldDB" id="A0A9W6JQF4"/>
<dbReference type="Pfam" id="PF00939">
    <property type="entry name" value="Na_sulph_symp"/>
    <property type="match status" value="1"/>
</dbReference>
<evidence type="ECO:0000313" key="7">
    <source>
        <dbReference type="Proteomes" id="UP001143309"/>
    </source>
</evidence>
<keyword evidence="7" id="KW-1185">Reference proteome</keyword>
<organism evidence="6 7">
    <name type="scientific">Methylopila turkensis</name>
    <dbReference type="NCBI Taxonomy" id="1437816"/>
    <lineage>
        <taxon>Bacteria</taxon>
        <taxon>Pseudomonadati</taxon>
        <taxon>Pseudomonadota</taxon>
        <taxon>Alphaproteobacteria</taxon>
        <taxon>Hyphomicrobiales</taxon>
        <taxon>Methylopilaceae</taxon>
        <taxon>Methylopila</taxon>
    </lineage>
</organism>
<dbReference type="PANTHER" id="PTHR43652:SF2">
    <property type="entry name" value="BASIC AMINO ACID ANTIPORTER YFCC-RELATED"/>
    <property type="match status" value="1"/>
</dbReference>
<dbReference type="GO" id="GO:0005886">
    <property type="term" value="C:plasma membrane"/>
    <property type="evidence" value="ECO:0007669"/>
    <property type="project" value="TreeGrafter"/>
</dbReference>
<keyword evidence="2 5" id="KW-0812">Transmembrane</keyword>
<name>A0A9W6JQF4_9HYPH</name>
<gene>
    <name evidence="6" type="ORF">GCM10008174_14890</name>
</gene>
<comment type="caution">
    <text evidence="6">The sequence shown here is derived from an EMBL/GenBank/DDBJ whole genome shotgun (WGS) entry which is preliminary data.</text>
</comment>
<evidence type="ECO:0000256" key="3">
    <source>
        <dbReference type="ARBA" id="ARBA00022989"/>
    </source>
</evidence>
<dbReference type="EMBL" id="BSFL01000002">
    <property type="protein sequence ID" value="GLK79748.1"/>
    <property type="molecule type" value="Genomic_DNA"/>
</dbReference>
<evidence type="ECO:0000256" key="1">
    <source>
        <dbReference type="ARBA" id="ARBA00004141"/>
    </source>
</evidence>
<dbReference type="GO" id="GO:0022857">
    <property type="term" value="F:transmembrane transporter activity"/>
    <property type="evidence" value="ECO:0007669"/>
    <property type="project" value="InterPro"/>
</dbReference>
<proteinExistence type="predicted"/>
<keyword evidence="4 5" id="KW-0472">Membrane</keyword>